<protein>
    <submittedName>
        <fullName evidence="3">DUF1080 domain-containing protein</fullName>
    </submittedName>
</protein>
<dbReference type="PANTHER" id="PTHR33546">
    <property type="entry name" value="LARGE, MULTIFUNCTIONAL SECRETED PROTEIN-RELATED"/>
    <property type="match status" value="1"/>
</dbReference>
<dbReference type="KEGG" id="pseg:D3H65_20020"/>
<gene>
    <name evidence="3" type="ORF">D3H65_20020</name>
</gene>
<dbReference type="GO" id="GO:0016787">
    <property type="term" value="F:hydrolase activity"/>
    <property type="evidence" value="ECO:0007669"/>
    <property type="project" value="InterPro"/>
</dbReference>
<dbReference type="Gene3D" id="2.60.120.560">
    <property type="entry name" value="Exo-inulinase, domain 1"/>
    <property type="match status" value="1"/>
</dbReference>
<organism evidence="3 4">
    <name type="scientific">Paraflavitalea soli</name>
    <dbReference type="NCBI Taxonomy" id="2315862"/>
    <lineage>
        <taxon>Bacteria</taxon>
        <taxon>Pseudomonadati</taxon>
        <taxon>Bacteroidota</taxon>
        <taxon>Chitinophagia</taxon>
        <taxon>Chitinophagales</taxon>
        <taxon>Chitinophagaceae</taxon>
        <taxon>Paraflavitalea</taxon>
    </lineage>
</organism>
<proteinExistence type="predicted"/>
<dbReference type="AlphaFoldDB" id="A0A3B7MNN7"/>
<evidence type="ECO:0000313" key="4">
    <source>
        <dbReference type="Proteomes" id="UP000263900"/>
    </source>
</evidence>
<feature type="domain" description="3-keto-alpha-glucoside-1,2-lyase/3-keto-2-hydroxy-glucal hydratase" evidence="2">
    <location>
        <begin position="56"/>
        <end position="248"/>
    </location>
</feature>
<dbReference type="InterPro" id="IPR010496">
    <property type="entry name" value="AL/BT2_dom"/>
</dbReference>
<evidence type="ECO:0000259" key="2">
    <source>
        <dbReference type="Pfam" id="PF06439"/>
    </source>
</evidence>
<dbReference type="PANTHER" id="PTHR33546:SF1">
    <property type="entry name" value="LARGE, MULTIFUNCTIONAL SECRETED PROTEIN"/>
    <property type="match status" value="1"/>
</dbReference>
<dbReference type="Pfam" id="PF06439">
    <property type="entry name" value="3keto-disac_hyd"/>
    <property type="match status" value="1"/>
</dbReference>
<reference evidence="3 4" key="1">
    <citation type="submission" date="2018-09" db="EMBL/GenBank/DDBJ databases">
        <title>Genome sequencing of strain 6GH32-13.</title>
        <authorList>
            <person name="Weon H.-Y."/>
            <person name="Heo J."/>
            <person name="Kwon S.-W."/>
        </authorList>
    </citation>
    <scope>NUCLEOTIDE SEQUENCE [LARGE SCALE GENOMIC DNA]</scope>
    <source>
        <strain evidence="3 4">5GH32-13</strain>
    </source>
</reference>
<keyword evidence="1" id="KW-0732">Signal</keyword>
<dbReference type="OrthoDB" id="176168at2"/>
<feature type="chain" id="PRO_5017639968" evidence="1">
    <location>
        <begin position="21"/>
        <end position="250"/>
    </location>
</feature>
<sequence>MTQRLLLTACLLSMAAFTQAQKVNRAGGDPKLSEYWEPEVKVVAPGKTAADAPADAIVLFDGSNTSAWEAKNGGPIKWKVENGAMTVTGGAGEIHTTQGFGDCQLHIEWRTPEVVKGEGQGRGNSGIFLMGKYELQVLDSYNNRTYSNGQAGSIYKQLPPMANASRGPGEWQTYDIIFTAPVFYPDGNVKTQARITVIHNGVLVQNNATIWGSTQYIGIANYEKHGEKEPLILQDHGNPVSFRNIWIRPL</sequence>
<dbReference type="EMBL" id="CP032157">
    <property type="protein sequence ID" value="AXY76134.1"/>
    <property type="molecule type" value="Genomic_DNA"/>
</dbReference>
<evidence type="ECO:0000256" key="1">
    <source>
        <dbReference type="SAM" id="SignalP"/>
    </source>
</evidence>
<dbReference type="Proteomes" id="UP000263900">
    <property type="component" value="Chromosome"/>
</dbReference>
<feature type="signal peptide" evidence="1">
    <location>
        <begin position="1"/>
        <end position="20"/>
    </location>
</feature>
<accession>A0A3B7MNN7</accession>
<evidence type="ECO:0000313" key="3">
    <source>
        <dbReference type="EMBL" id="AXY76134.1"/>
    </source>
</evidence>
<name>A0A3B7MNN7_9BACT</name>
<dbReference type="RefSeq" id="WP_119052013.1">
    <property type="nucleotide sequence ID" value="NZ_CP032157.1"/>
</dbReference>
<keyword evidence="4" id="KW-1185">Reference proteome</keyword>